<evidence type="ECO:0000256" key="9">
    <source>
        <dbReference type="ARBA" id="ARBA00023159"/>
    </source>
</evidence>
<comment type="subunit">
    <text evidence="3">Homodimer.</text>
</comment>
<dbReference type="InterPro" id="IPR036388">
    <property type="entry name" value="WH-like_DNA-bd_sf"/>
</dbReference>
<evidence type="ECO:0000256" key="6">
    <source>
        <dbReference type="ARBA" id="ARBA00023004"/>
    </source>
</evidence>
<dbReference type="SUPFAM" id="SSF47979">
    <property type="entry name" value="Iron-dependent repressor protein, dimerization domain"/>
    <property type="match status" value="1"/>
</dbReference>
<keyword evidence="7" id="KW-0805">Transcription regulation</keyword>
<dbReference type="Gene3D" id="1.10.60.10">
    <property type="entry name" value="Iron dependent repressor, metal binding and dimerisation domain"/>
    <property type="match status" value="1"/>
</dbReference>
<proteinExistence type="inferred from homology"/>
<dbReference type="Proteomes" id="UP000243884">
    <property type="component" value="Unassembled WGS sequence"/>
</dbReference>
<dbReference type="InterPro" id="IPR022689">
    <property type="entry name" value="Iron_dep_repressor"/>
</dbReference>
<dbReference type="GO" id="GO:0003677">
    <property type="term" value="F:DNA binding"/>
    <property type="evidence" value="ECO:0007669"/>
    <property type="project" value="UniProtKB-KW"/>
</dbReference>
<dbReference type="Pfam" id="PF04023">
    <property type="entry name" value="FeoA"/>
    <property type="match status" value="1"/>
</dbReference>
<evidence type="ECO:0000256" key="4">
    <source>
        <dbReference type="ARBA" id="ARBA00022490"/>
    </source>
</evidence>
<evidence type="ECO:0000256" key="3">
    <source>
        <dbReference type="ARBA" id="ARBA00011738"/>
    </source>
</evidence>
<dbReference type="SMART" id="SM00529">
    <property type="entry name" value="HTH_DTXR"/>
    <property type="match status" value="1"/>
</dbReference>
<dbReference type="GO" id="GO:0046914">
    <property type="term" value="F:transition metal ion binding"/>
    <property type="evidence" value="ECO:0007669"/>
    <property type="project" value="InterPro"/>
</dbReference>
<dbReference type="Pfam" id="PF01325">
    <property type="entry name" value="Fe_dep_repress"/>
    <property type="match status" value="1"/>
</dbReference>
<reference evidence="15" key="1">
    <citation type="submission" date="2017-04" db="EMBL/GenBank/DDBJ databases">
        <authorList>
            <person name="Varghese N."/>
            <person name="Submissions S."/>
        </authorList>
    </citation>
    <scope>NUCLEOTIDE SEQUENCE [LARGE SCALE GENOMIC DNA]</scope>
    <source>
        <strain evidence="15">DSM 21500</strain>
    </source>
</reference>
<evidence type="ECO:0000313" key="15">
    <source>
        <dbReference type="Proteomes" id="UP000243884"/>
    </source>
</evidence>
<dbReference type="InterPro" id="IPR022687">
    <property type="entry name" value="HTH_DTXR"/>
</dbReference>
<evidence type="ECO:0000259" key="13">
    <source>
        <dbReference type="PROSITE" id="PS50944"/>
    </source>
</evidence>
<dbReference type="RefSeq" id="WP_084097740.1">
    <property type="nucleotide sequence ID" value="NZ_FWXK01000001.1"/>
</dbReference>
<keyword evidence="5" id="KW-0678">Repressor</keyword>
<dbReference type="InterPro" id="IPR008988">
    <property type="entry name" value="Transcriptional_repressor_C"/>
</dbReference>
<keyword evidence="8" id="KW-0238">DNA-binding</keyword>
<dbReference type="GO" id="GO:0003700">
    <property type="term" value="F:DNA-binding transcription factor activity"/>
    <property type="evidence" value="ECO:0007669"/>
    <property type="project" value="InterPro"/>
</dbReference>
<comment type="subcellular location">
    <subcellularLocation>
        <location evidence="1">Cytoplasm</location>
    </subcellularLocation>
</comment>
<gene>
    <name evidence="14" type="ORF">SAMN04487984_0127</name>
</gene>
<dbReference type="InterPro" id="IPR001367">
    <property type="entry name" value="Fe_dep_repressor"/>
</dbReference>
<dbReference type="OrthoDB" id="9791355at2"/>
<evidence type="ECO:0000256" key="5">
    <source>
        <dbReference type="ARBA" id="ARBA00022491"/>
    </source>
</evidence>
<dbReference type="PROSITE" id="PS50944">
    <property type="entry name" value="HTH_DTXR"/>
    <property type="match status" value="1"/>
</dbReference>
<evidence type="ECO:0000256" key="1">
    <source>
        <dbReference type="ARBA" id="ARBA00004496"/>
    </source>
</evidence>
<keyword evidence="15" id="KW-1185">Reference proteome</keyword>
<keyword evidence="10" id="KW-0804">Transcription</keyword>
<keyword evidence="6" id="KW-0408">Iron</keyword>
<dbReference type="InterPro" id="IPR036390">
    <property type="entry name" value="WH_DNA-bd_sf"/>
</dbReference>
<dbReference type="Pfam" id="PF02742">
    <property type="entry name" value="Fe_dep_repr_C"/>
    <property type="match status" value="1"/>
</dbReference>
<dbReference type="PANTHER" id="PTHR33238:SF11">
    <property type="entry name" value="TRANSCRIPTIONAL REGULATOR MNTR"/>
    <property type="match status" value="1"/>
</dbReference>
<dbReference type="SUPFAM" id="SSF50037">
    <property type="entry name" value="C-terminal domain of transcriptional repressors"/>
    <property type="match status" value="1"/>
</dbReference>
<dbReference type="InterPro" id="IPR007167">
    <property type="entry name" value="Fe-transptr_FeoA-like"/>
</dbReference>
<dbReference type="Gene3D" id="2.30.30.90">
    <property type="match status" value="1"/>
</dbReference>
<name>A0A1W1Y272_9LACT</name>
<dbReference type="InterPro" id="IPR050536">
    <property type="entry name" value="DtxR_MntR_Metal-Reg"/>
</dbReference>
<comment type="similarity">
    <text evidence="2">Belongs to the DtxR/MntR family.</text>
</comment>
<evidence type="ECO:0000256" key="8">
    <source>
        <dbReference type="ARBA" id="ARBA00023125"/>
    </source>
</evidence>
<keyword evidence="9" id="KW-0010">Activator</keyword>
<dbReference type="STRING" id="371602.SAMN04487984_0127"/>
<evidence type="ECO:0000256" key="7">
    <source>
        <dbReference type="ARBA" id="ARBA00023015"/>
    </source>
</evidence>
<keyword evidence="11" id="KW-0464">Manganese</keyword>
<protein>
    <recommendedName>
        <fullName evidence="12">Manganese transport regulator</fullName>
    </recommendedName>
</protein>
<evidence type="ECO:0000256" key="10">
    <source>
        <dbReference type="ARBA" id="ARBA00023163"/>
    </source>
</evidence>
<dbReference type="AlphaFoldDB" id="A0A1W1Y272"/>
<sequence length="215" mass="24375">MSVNREDYLKVIFELGGAKQSVSNKAISEALGLSPASVTEMISKMAKDNMVTYTPYRGTKLSEEGILQGANLVRRHRLWEVFLYDKLNYTWENVHDEAEMLEHNASDFFVEKLADFLGNPEFCPHGGAIPTVDGEMAEEVETILVDFEIGDDIRIQRVTDEKEFLMYFDQLGLKIGKKYTIAGVEAFTNNVILTKKGNEIVVNREAAQHIYVEKE</sequence>
<dbReference type="InterPro" id="IPR036421">
    <property type="entry name" value="Fe_dep_repressor_sf"/>
</dbReference>
<dbReference type="EMBL" id="FWXK01000001">
    <property type="protein sequence ID" value="SMC30289.1"/>
    <property type="molecule type" value="Genomic_DNA"/>
</dbReference>
<evidence type="ECO:0000256" key="11">
    <source>
        <dbReference type="ARBA" id="ARBA00023211"/>
    </source>
</evidence>
<dbReference type="InterPro" id="IPR038157">
    <property type="entry name" value="FeoA_core_dom"/>
</dbReference>
<dbReference type="Gene3D" id="1.10.10.10">
    <property type="entry name" value="Winged helix-like DNA-binding domain superfamily/Winged helix DNA-binding domain"/>
    <property type="match status" value="1"/>
</dbReference>
<evidence type="ECO:0000313" key="14">
    <source>
        <dbReference type="EMBL" id="SMC30289.1"/>
    </source>
</evidence>
<evidence type="ECO:0000256" key="12">
    <source>
        <dbReference type="ARBA" id="ARBA00032593"/>
    </source>
</evidence>
<dbReference type="PANTHER" id="PTHR33238">
    <property type="entry name" value="IRON (METAL) DEPENDENT REPRESSOR, DTXR FAMILY"/>
    <property type="match status" value="1"/>
</dbReference>
<dbReference type="GO" id="GO:0046983">
    <property type="term" value="F:protein dimerization activity"/>
    <property type="evidence" value="ECO:0007669"/>
    <property type="project" value="InterPro"/>
</dbReference>
<feature type="domain" description="HTH dtxR-type" evidence="13">
    <location>
        <begin position="1"/>
        <end position="62"/>
    </location>
</feature>
<accession>A0A1W1Y272</accession>
<keyword evidence="4" id="KW-0963">Cytoplasm</keyword>
<dbReference type="SUPFAM" id="SSF46785">
    <property type="entry name" value="Winged helix' DNA-binding domain"/>
    <property type="match status" value="1"/>
</dbReference>
<organism evidence="14 15">
    <name type="scientific">Aerococcus suis</name>
    <dbReference type="NCBI Taxonomy" id="371602"/>
    <lineage>
        <taxon>Bacteria</taxon>
        <taxon>Bacillati</taxon>
        <taxon>Bacillota</taxon>
        <taxon>Bacilli</taxon>
        <taxon>Lactobacillales</taxon>
        <taxon>Aerococcaceae</taxon>
        <taxon>Aerococcus</taxon>
    </lineage>
</organism>
<dbReference type="GO" id="GO:0005737">
    <property type="term" value="C:cytoplasm"/>
    <property type="evidence" value="ECO:0007669"/>
    <property type="project" value="UniProtKB-SubCell"/>
</dbReference>
<evidence type="ECO:0000256" key="2">
    <source>
        <dbReference type="ARBA" id="ARBA00007871"/>
    </source>
</evidence>